<protein>
    <submittedName>
        <fullName evidence="3">Isochorismatase</fullName>
    </submittedName>
</protein>
<accession>S9Q8K2</accession>
<feature type="domain" description="Isochorismatase-like" evidence="2">
    <location>
        <begin position="5"/>
        <end position="147"/>
    </location>
</feature>
<dbReference type="PANTHER" id="PTHR43540">
    <property type="entry name" value="PEROXYUREIDOACRYLATE/UREIDOACRYLATE AMIDOHYDROLASE-RELATED"/>
    <property type="match status" value="1"/>
</dbReference>
<evidence type="ECO:0000313" key="4">
    <source>
        <dbReference type="Proteomes" id="UP000011682"/>
    </source>
</evidence>
<dbReference type="AlphaFoldDB" id="S9Q8K2"/>
<proteinExistence type="predicted"/>
<dbReference type="Proteomes" id="UP000011682">
    <property type="component" value="Unassembled WGS sequence"/>
</dbReference>
<gene>
    <name evidence="3" type="ORF">D187_004879</name>
</gene>
<dbReference type="Pfam" id="PF00857">
    <property type="entry name" value="Isochorismatase"/>
    <property type="match status" value="1"/>
</dbReference>
<comment type="caution">
    <text evidence="3">The sequence shown here is derived from an EMBL/GenBank/DDBJ whole genome shotgun (WGS) entry which is preliminary data.</text>
</comment>
<keyword evidence="1" id="KW-0378">Hydrolase</keyword>
<dbReference type="SUPFAM" id="SSF52499">
    <property type="entry name" value="Isochorismatase-like hydrolases"/>
    <property type="match status" value="1"/>
</dbReference>
<dbReference type="Gene3D" id="3.40.50.850">
    <property type="entry name" value="Isochorismatase-like"/>
    <property type="match status" value="1"/>
</dbReference>
<evidence type="ECO:0000259" key="2">
    <source>
        <dbReference type="Pfam" id="PF00857"/>
    </source>
</evidence>
<organism evidence="3 4">
    <name type="scientific">Cystobacter fuscus (strain ATCC 25194 / DSM 2262 / NBRC 100088 / M29)</name>
    <dbReference type="NCBI Taxonomy" id="1242864"/>
    <lineage>
        <taxon>Bacteria</taxon>
        <taxon>Pseudomonadati</taxon>
        <taxon>Myxococcota</taxon>
        <taxon>Myxococcia</taxon>
        <taxon>Myxococcales</taxon>
        <taxon>Cystobacterineae</taxon>
        <taxon>Archangiaceae</taxon>
        <taxon>Cystobacter</taxon>
    </lineage>
</organism>
<evidence type="ECO:0000313" key="3">
    <source>
        <dbReference type="EMBL" id="EPX57639.1"/>
    </source>
</evidence>
<dbReference type="InterPro" id="IPR000868">
    <property type="entry name" value="Isochorismatase-like_dom"/>
</dbReference>
<dbReference type="InterPro" id="IPR036380">
    <property type="entry name" value="Isochorismatase-like_sf"/>
</dbReference>
<evidence type="ECO:0000256" key="1">
    <source>
        <dbReference type="ARBA" id="ARBA00022801"/>
    </source>
</evidence>
<dbReference type="PANTHER" id="PTHR43540:SF1">
    <property type="entry name" value="ISOCHORISMATASE HYDROLASE"/>
    <property type="match status" value="1"/>
</dbReference>
<sequence length="181" mass="19495">MSKRALIVIDVQNDYFPGGKWTLNGIDAAADNTARLIAAARARGELVVHVRHEFKTADAPFFTPGSSGAAIHEKVTPAAAEPVVLKHFVNSFRETELKTILERHGIEELIICGAMSHMCIDGGVRAAADLGYRCTLIHDACASRDLEFGGVRVPAAQVHAAFMAALSFAYARTQSTDEFLA</sequence>
<reference evidence="3" key="1">
    <citation type="submission" date="2013-05" db="EMBL/GenBank/DDBJ databases">
        <title>Genome assembly of Cystobacter fuscus DSM 2262.</title>
        <authorList>
            <person name="Sharma G."/>
            <person name="Khatri I."/>
            <person name="Kaur C."/>
            <person name="Mayilraj S."/>
            <person name="Subramanian S."/>
        </authorList>
    </citation>
    <scope>NUCLEOTIDE SEQUENCE [LARGE SCALE GENOMIC DNA]</scope>
    <source>
        <strain evidence="3">DSM 2262</strain>
    </source>
</reference>
<dbReference type="CDD" id="cd01014">
    <property type="entry name" value="nicotinamidase_related"/>
    <property type="match status" value="1"/>
</dbReference>
<keyword evidence="4" id="KW-1185">Reference proteome</keyword>
<dbReference type="GO" id="GO:0016787">
    <property type="term" value="F:hydrolase activity"/>
    <property type="evidence" value="ECO:0007669"/>
    <property type="project" value="UniProtKB-KW"/>
</dbReference>
<dbReference type="OrthoDB" id="9791276at2"/>
<dbReference type="EMBL" id="ANAH02000034">
    <property type="protein sequence ID" value="EPX57639.1"/>
    <property type="molecule type" value="Genomic_DNA"/>
</dbReference>
<dbReference type="InterPro" id="IPR050272">
    <property type="entry name" value="Isochorismatase-like_hydrls"/>
</dbReference>
<name>S9Q8K2_CYSF2</name>
<dbReference type="eggNOG" id="COG1335">
    <property type="taxonomic scope" value="Bacteria"/>
</dbReference>
<dbReference type="RefSeq" id="WP_002628975.1">
    <property type="nucleotide sequence ID" value="NZ_ANAH02000034.1"/>
</dbReference>